<name>A0A511F9Q4_9CELL</name>
<feature type="compositionally biased region" description="Basic and acidic residues" evidence="3">
    <location>
        <begin position="297"/>
        <end position="306"/>
    </location>
</feature>
<dbReference type="InterPro" id="IPR002060">
    <property type="entry name" value="Squ/phyt_synthse"/>
</dbReference>
<dbReference type="EMBL" id="BJVQ01000009">
    <property type="protein sequence ID" value="GEL46001.1"/>
    <property type="molecule type" value="Genomic_DNA"/>
</dbReference>
<dbReference type="AlphaFoldDB" id="A0A511F9Q4"/>
<evidence type="ECO:0000313" key="7">
    <source>
        <dbReference type="Proteomes" id="UP000564629"/>
    </source>
</evidence>
<keyword evidence="2" id="KW-0808">Transferase</keyword>
<dbReference type="EMBL" id="JACHDN010000001">
    <property type="protein sequence ID" value="MBB5473537.1"/>
    <property type="molecule type" value="Genomic_DNA"/>
</dbReference>
<comment type="caution">
    <text evidence="4">The sequence shown here is derived from an EMBL/GenBank/DDBJ whole genome shotgun (WGS) entry which is preliminary data.</text>
</comment>
<feature type="region of interest" description="Disordered" evidence="3">
    <location>
        <begin position="297"/>
        <end position="321"/>
    </location>
</feature>
<protein>
    <submittedName>
        <fullName evidence="4">Phytoene synthase</fullName>
    </submittedName>
    <submittedName>
        <fullName evidence="5">Phytoene/squalene synthetase</fullName>
    </submittedName>
</protein>
<dbReference type="SFLD" id="SFLDS00005">
    <property type="entry name" value="Isoprenoid_Synthase_Type_I"/>
    <property type="match status" value="1"/>
</dbReference>
<evidence type="ECO:0000313" key="4">
    <source>
        <dbReference type="EMBL" id="GEL46001.1"/>
    </source>
</evidence>
<comment type="pathway">
    <text evidence="1">Carotenoid biosynthesis; phytoene biosynthesis.</text>
</comment>
<dbReference type="InterPro" id="IPR019845">
    <property type="entry name" value="Squalene/phytoene_synthase_CS"/>
</dbReference>
<dbReference type="Proteomes" id="UP000321723">
    <property type="component" value="Unassembled WGS sequence"/>
</dbReference>
<dbReference type="UniPathway" id="UPA00799"/>
<dbReference type="InterPro" id="IPR044843">
    <property type="entry name" value="Trans_IPPS_bact-type"/>
</dbReference>
<dbReference type="PANTHER" id="PTHR31480">
    <property type="entry name" value="BIFUNCTIONAL LYCOPENE CYCLASE/PHYTOENE SYNTHASE"/>
    <property type="match status" value="1"/>
</dbReference>
<dbReference type="PROSITE" id="PS01045">
    <property type="entry name" value="SQUALEN_PHYTOEN_SYN_2"/>
    <property type="match status" value="1"/>
</dbReference>
<keyword evidence="6" id="KW-1185">Reference proteome</keyword>
<dbReference type="SFLD" id="SFLDG01018">
    <property type="entry name" value="Squalene/Phytoene_Synthase_Lik"/>
    <property type="match status" value="1"/>
</dbReference>
<evidence type="ECO:0000256" key="2">
    <source>
        <dbReference type="ARBA" id="ARBA00022679"/>
    </source>
</evidence>
<evidence type="ECO:0000313" key="6">
    <source>
        <dbReference type="Proteomes" id="UP000321723"/>
    </source>
</evidence>
<dbReference type="InterPro" id="IPR008949">
    <property type="entry name" value="Isoprenoid_synthase_dom_sf"/>
</dbReference>
<evidence type="ECO:0000256" key="1">
    <source>
        <dbReference type="ARBA" id="ARBA00004684"/>
    </source>
</evidence>
<organism evidence="4 6">
    <name type="scientific">Cellulomonas hominis</name>
    <dbReference type="NCBI Taxonomy" id="156981"/>
    <lineage>
        <taxon>Bacteria</taxon>
        <taxon>Bacillati</taxon>
        <taxon>Actinomycetota</taxon>
        <taxon>Actinomycetes</taxon>
        <taxon>Micrococcales</taxon>
        <taxon>Cellulomonadaceae</taxon>
        <taxon>Cellulomonas</taxon>
    </lineage>
</organism>
<evidence type="ECO:0000313" key="5">
    <source>
        <dbReference type="EMBL" id="MBB5473537.1"/>
    </source>
</evidence>
<dbReference type="Pfam" id="PF00494">
    <property type="entry name" value="SQS_PSY"/>
    <property type="match status" value="1"/>
</dbReference>
<dbReference type="SUPFAM" id="SSF48576">
    <property type="entry name" value="Terpenoid synthases"/>
    <property type="match status" value="1"/>
</dbReference>
<reference evidence="5 7" key="2">
    <citation type="submission" date="2020-08" db="EMBL/GenBank/DDBJ databases">
        <title>Sequencing the genomes of 1000 actinobacteria strains.</title>
        <authorList>
            <person name="Klenk H.-P."/>
        </authorList>
    </citation>
    <scope>NUCLEOTIDE SEQUENCE [LARGE SCALE GENOMIC DNA]</scope>
    <source>
        <strain evidence="5 7">DSM 9581</strain>
    </source>
</reference>
<gene>
    <name evidence="4" type="ORF">CHO01_11170</name>
    <name evidence="5" type="ORF">HNR08_002273</name>
</gene>
<dbReference type="SFLD" id="SFLDG01212">
    <property type="entry name" value="Phytoene_synthase_like"/>
    <property type="match status" value="1"/>
</dbReference>
<sequence length="321" mass="33692">MSAPVRPGADPGVRAASAALYDRTAARASRAVLAGYSTSFGLGTRLLGPRARRDIEAVYALVRIADEVVDTRGGDDAGALLDELEAQTARALASGWSTNLVVHAFARTARRVGIGPAEVDPFFASMRADLTVQVHDRESYERYVFGSAEVVGLMCLQVFLNADRRPGEPVRRPDEATVAGARALGAAFQKINFLRDLGADSGELGRCYFPGVGPQGPSDAQLAAILAEIGDDLARARAALPRLPGRARTAVAATLALYDRLLADLAATPPEQVRAARVRVSAPRKAAVLAGTLAREGARAVRDRGPRGARRTGTTDDGGAA</sequence>
<dbReference type="OrthoDB" id="9807580at2"/>
<dbReference type="Gene3D" id="1.10.600.10">
    <property type="entry name" value="Farnesyl Diphosphate Synthase"/>
    <property type="match status" value="1"/>
</dbReference>
<dbReference type="RefSeq" id="WP_146834834.1">
    <property type="nucleotide sequence ID" value="NZ_BJVQ01000009.1"/>
</dbReference>
<feature type="compositionally biased region" description="Low complexity" evidence="3">
    <location>
        <begin position="311"/>
        <end position="321"/>
    </location>
</feature>
<dbReference type="GO" id="GO:0008299">
    <property type="term" value="P:isoprenoid biosynthetic process"/>
    <property type="evidence" value="ECO:0007669"/>
    <property type="project" value="UniProtKB-ARBA"/>
</dbReference>
<proteinExistence type="predicted"/>
<evidence type="ECO:0000256" key="3">
    <source>
        <dbReference type="SAM" id="MobiDB-lite"/>
    </source>
</evidence>
<reference evidence="4 6" key="1">
    <citation type="submission" date="2019-07" db="EMBL/GenBank/DDBJ databases">
        <title>Whole genome shotgun sequence of Cellulomonas hominis NBRC 16055.</title>
        <authorList>
            <person name="Hosoyama A."/>
            <person name="Uohara A."/>
            <person name="Ohji S."/>
            <person name="Ichikawa N."/>
        </authorList>
    </citation>
    <scope>NUCLEOTIDE SEQUENCE [LARGE SCALE GENOMIC DNA]</scope>
    <source>
        <strain evidence="4 6">NBRC 16055</strain>
    </source>
</reference>
<accession>A0A511F9Q4</accession>
<dbReference type="GO" id="GO:0004311">
    <property type="term" value="F:geranylgeranyl diphosphate synthase activity"/>
    <property type="evidence" value="ECO:0007669"/>
    <property type="project" value="InterPro"/>
</dbReference>
<dbReference type="Proteomes" id="UP000564629">
    <property type="component" value="Unassembled WGS sequence"/>
</dbReference>